<dbReference type="Proteomes" id="UP001215280">
    <property type="component" value="Unassembled WGS sequence"/>
</dbReference>
<reference evidence="5" key="1">
    <citation type="submission" date="2023-03" db="EMBL/GenBank/DDBJ databases">
        <title>Massive genome expansion in bonnet fungi (Mycena s.s.) driven by repeated elements and novel gene families across ecological guilds.</title>
        <authorList>
            <consortium name="Lawrence Berkeley National Laboratory"/>
            <person name="Harder C.B."/>
            <person name="Miyauchi S."/>
            <person name="Viragh M."/>
            <person name="Kuo A."/>
            <person name="Thoen E."/>
            <person name="Andreopoulos B."/>
            <person name="Lu D."/>
            <person name="Skrede I."/>
            <person name="Drula E."/>
            <person name="Henrissat B."/>
            <person name="Morin E."/>
            <person name="Kohler A."/>
            <person name="Barry K."/>
            <person name="LaButti K."/>
            <person name="Morin E."/>
            <person name="Salamov A."/>
            <person name="Lipzen A."/>
            <person name="Mereny Z."/>
            <person name="Hegedus B."/>
            <person name="Baldrian P."/>
            <person name="Stursova M."/>
            <person name="Weitz H."/>
            <person name="Taylor A."/>
            <person name="Grigoriev I.V."/>
            <person name="Nagy L.G."/>
            <person name="Martin F."/>
            <person name="Kauserud H."/>
        </authorList>
    </citation>
    <scope>NUCLEOTIDE SEQUENCE</scope>
    <source>
        <strain evidence="5">CBHHK188m</strain>
    </source>
</reference>
<evidence type="ECO:0000256" key="1">
    <source>
        <dbReference type="ARBA" id="ARBA00006351"/>
    </source>
</evidence>
<evidence type="ECO:0000256" key="2">
    <source>
        <dbReference type="ARBA" id="ARBA00022676"/>
    </source>
</evidence>
<keyword evidence="3" id="KW-0808">Transferase</keyword>
<organism evidence="5 6">
    <name type="scientific">Mycena maculata</name>
    <dbReference type="NCBI Taxonomy" id="230809"/>
    <lineage>
        <taxon>Eukaryota</taxon>
        <taxon>Fungi</taxon>
        <taxon>Dikarya</taxon>
        <taxon>Basidiomycota</taxon>
        <taxon>Agaricomycotina</taxon>
        <taxon>Agaricomycetes</taxon>
        <taxon>Agaricomycetidae</taxon>
        <taxon>Agaricales</taxon>
        <taxon>Marasmiineae</taxon>
        <taxon>Mycenaceae</taxon>
        <taxon>Mycena</taxon>
    </lineage>
</organism>
<evidence type="ECO:0000256" key="4">
    <source>
        <dbReference type="ARBA" id="ARBA00022723"/>
    </source>
</evidence>
<evidence type="ECO:0000313" key="6">
    <source>
        <dbReference type="Proteomes" id="UP001215280"/>
    </source>
</evidence>
<keyword evidence="4" id="KW-0479">Metal-binding</keyword>
<name>A0AAD7JE27_9AGAR</name>
<keyword evidence="6" id="KW-1185">Reference proteome</keyword>
<accession>A0AAD7JE27</accession>
<dbReference type="SUPFAM" id="SSF53335">
    <property type="entry name" value="S-adenosyl-L-methionine-dependent methyltransferases"/>
    <property type="match status" value="1"/>
</dbReference>
<dbReference type="GO" id="GO:0016757">
    <property type="term" value="F:glycosyltransferase activity"/>
    <property type="evidence" value="ECO:0007669"/>
    <property type="project" value="UniProtKB-KW"/>
</dbReference>
<sequence>MANAEEKGYLFTSTQDWVSDKKETWRRLFPFVCQNPRVLEIGSWEGRSAVFLLTELCSSGGEIVCVDHFDLLTSTAGQERYRKLTHNLGLTKKQFRVMDEFSIPALTKLLAEETACASPGYDWIYIDGSHEASDTFLDGELAWRLAKKGAVIIFDDYHWDAEPESSTHHPKRGIDAFLLLHRGEFELLSAPSDYQVILKKTAEMRIGFLVKPKPSVAEEEMWGGMKLAIAADSKYAMGAAVAIRSAVETTCTVEDPSRLSIYVLDCGLDDDEKRMIQESIPGQGDVTLVFLTLPDNSLAKKLGGVWAKVDAIRLLPVERVIYLDADVLVLRNLKDLWKTDLEGKTLGAARDVGFPNGHDSIRGPYFNAGVILMDVALARKNWGELEALSKQDQLPFLDQDALNIHFREEWIAIDQEWNAQGLGTYADLHTVDREELAANIAAMKARPRIVHFTGPVHPTMAEVLNPFVKYSAKPWGYASAPNHPFGSTWWKVLGRTAWKGVQTSEGYIQSCKARYEEAVETAKYEFEKVLEKTTINAQVSGS</sequence>
<dbReference type="InterPro" id="IPR029063">
    <property type="entry name" value="SAM-dependent_MTases_sf"/>
</dbReference>
<comment type="similarity">
    <text evidence="1">Belongs to the glycosyltransferase 8 family.</text>
</comment>
<proteinExistence type="inferred from homology"/>
<dbReference type="Gene3D" id="3.90.550.10">
    <property type="entry name" value="Spore Coat Polysaccharide Biosynthesis Protein SpsA, Chain A"/>
    <property type="match status" value="1"/>
</dbReference>
<evidence type="ECO:0000256" key="3">
    <source>
        <dbReference type="ARBA" id="ARBA00022679"/>
    </source>
</evidence>
<protein>
    <submittedName>
        <fullName evidence="5">Glycosyltransferase family 8 protein</fullName>
    </submittedName>
</protein>
<dbReference type="AlphaFoldDB" id="A0AAD7JE27"/>
<gene>
    <name evidence="5" type="ORF">DFH07DRAFT_1020452</name>
</gene>
<dbReference type="GO" id="GO:0046872">
    <property type="term" value="F:metal ion binding"/>
    <property type="evidence" value="ECO:0007669"/>
    <property type="project" value="UniProtKB-KW"/>
</dbReference>
<dbReference type="SUPFAM" id="SSF53448">
    <property type="entry name" value="Nucleotide-diphospho-sugar transferases"/>
    <property type="match status" value="1"/>
</dbReference>
<dbReference type="Pfam" id="PF01501">
    <property type="entry name" value="Glyco_transf_8"/>
    <property type="match status" value="1"/>
</dbReference>
<keyword evidence="2" id="KW-0328">Glycosyltransferase</keyword>
<evidence type="ECO:0000313" key="5">
    <source>
        <dbReference type="EMBL" id="KAJ7761498.1"/>
    </source>
</evidence>
<dbReference type="InterPro" id="IPR029044">
    <property type="entry name" value="Nucleotide-diphossugar_trans"/>
</dbReference>
<dbReference type="Pfam" id="PF13578">
    <property type="entry name" value="Methyltransf_24"/>
    <property type="match status" value="1"/>
</dbReference>
<comment type="caution">
    <text evidence="5">The sequence shown here is derived from an EMBL/GenBank/DDBJ whole genome shotgun (WGS) entry which is preliminary data.</text>
</comment>
<dbReference type="InterPro" id="IPR050748">
    <property type="entry name" value="Glycosyltrans_8_dom-fam"/>
</dbReference>
<dbReference type="PANTHER" id="PTHR13778:SF47">
    <property type="entry name" value="LIPOPOLYSACCHARIDE 1,3-GALACTOSYLTRANSFERASE"/>
    <property type="match status" value="1"/>
</dbReference>
<dbReference type="Gene3D" id="3.40.50.150">
    <property type="entry name" value="Vaccinia Virus protein VP39"/>
    <property type="match status" value="1"/>
</dbReference>
<dbReference type="InterPro" id="IPR002495">
    <property type="entry name" value="Glyco_trans_8"/>
</dbReference>
<dbReference type="EMBL" id="JARJLG010000045">
    <property type="protein sequence ID" value="KAJ7761498.1"/>
    <property type="molecule type" value="Genomic_DNA"/>
</dbReference>
<dbReference type="PANTHER" id="PTHR13778">
    <property type="entry name" value="GLYCOSYLTRANSFERASE 8 DOMAIN-CONTAINING PROTEIN"/>
    <property type="match status" value="1"/>
</dbReference>
<dbReference type="CDD" id="cd04194">
    <property type="entry name" value="GT8_A4GalT_like"/>
    <property type="match status" value="1"/>
</dbReference>